<comment type="caution">
    <text evidence="1">The sequence shown here is derived from an EMBL/GenBank/DDBJ whole genome shotgun (WGS) entry which is preliminary data.</text>
</comment>
<dbReference type="EMBL" id="LAZR01038696">
    <property type="protein sequence ID" value="KKL18878.1"/>
    <property type="molecule type" value="Genomic_DNA"/>
</dbReference>
<evidence type="ECO:0000313" key="1">
    <source>
        <dbReference type="EMBL" id="KKL18878.1"/>
    </source>
</evidence>
<accession>A0A0F9E4A1</accession>
<sequence>YYGCNNNKYVTIDYQQFVIDKIAELDQLFLTDYGEENIILEVESYIYTILVGLSDLDSELLNEEPYLIIKDHNLVSEFLNSYIKNTQNTKCQNLATDLLHAHDEGEII</sequence>
<proteinExistence type="predicted"/>
<gene>
    <name evidence="1" type="ORF">LCGC14_2471130</name>
</gene>
<feature type="non-terminal residue" evidence="1">
    <location>
        <position position="1"/>
    </location>
</feature>
<protein>
    <submittedName>
        <fullName evidence="1">Uncharacterized protein</fullName>
    </submittedName>
</protein>
<reference evidence="1" key="1">
    <citation type="journal article" date="2015" name="Nature">
        <title>Complex archaea that bridge the gap between prokaryotes and eukaryotes.</title>
        <authorList>
            <person name="Spang A."/>
            <person name="Saw J.H."/>
            <person name="Jorgensen S.L."/>
            <person name="Zaremba-Niedzwiedzka K."/>
            <person name="Martijn J."/>
            <person name="Lind A.E."/>
            <person name="van Eijk R."/>
            <person name="Schleper C."/>
            <person name="Guy L."/>
            <person name="Ettema T.J."/>
        </authorList>
    </citation>
    <scope>NUCLEOTIDE SEQUENCE</scope>
</reference>
<organism evidence="1">
    <name type="scientific">marine sediment metagenome</name>
    <dbReference type="NCBI Taxonomy" id="412755"/>
    <lineage>
        <taxon>unclassified sequences</taxon>
        <taxon>metagenomes</taxon>
        <taxon>ecological metagenomes</taxon>
    </lineage>
</organism>
<dbReference type="AlphaFoldDB" id="A0A0F9E4A1"/>
<name>A0A0F9E4A1_9ZZZZ</name>